<dbReference type="EMBL" id="JAUDFV010000074">
    <property type="protein sequence ID" value="KAL2734044.1"/>
    <property type="molecule type" value="Genomic_DNA"/>
</dbReference>
<gene>
    <name evidence="2" type="ORF">V1478_003742</name>
</gene>
<name>A0ABD2BMP5_VESSQ</name>
<keyword evidence="3" id="KW-1185">Reference proteome</keyword>
<feature type="region of interest" description="Disordered" evidence="1">
    <location>
        <begin position="87"/>
        <end position="186"/>
    </location>
</feature>
<evidence type="ECO:0000256" key="1">
    <source>
        <dbReference type="SAM" id="MobiDB-lite"/>
    </source>
</evidence>
<proteinExistence type="predicted"/>
<protein>
    <submittedName>
        <fullName evidence="2">Uncharacterized protein</fullName>
    </submittedName>
</protein>
<feature type="compositionally biased region" description="Acidic residues" evidence="1">
    <location>
        <begin position="90"/>
        <end position="103"/>
    </location>
</feature>
<feature type="compositionally biased region" description="Basic and acidic residues" evidence="1">
    <location>
        <begin position="117"/>
        <end position="162"/>
    </location>
</feature>
<dbReference type="Proteomes" id="UP001607302">
    <property type="component" value="Unassembled WGS sequence"/>
</dbReference>
<reference evidence="2 3" key="1">
    <citation type="journal article" date="2024" name="Ann. Entomol. Soc. Am.">
        <title>Genomic analyses of the southern and eastern yellowjacket wasps (Hymenoptera: Vespidae) reveal evolutionary signatures of social life.</title>
        <authorList>
            <person name="Catto M.A."/>
            <person name="Caine P.B."/>
            <person name="Orr S.E."/>
            <person name="Hunt B.G."/>
            <person name="Goodisman M.A.D."/>
        </authorList>
    </citation>
    <scope>NUCLEOTIDE SEQUENCE [LARGE SCALE GENOMIC DNA]</scope>
    <source>
        <strain evidence="2">233</strain>
        <tissue evidence="2">Head and thorax</tissue>
    </source>
</reference>
<comment type="caution">
    <text evidence="2">The sequence shown here is derived from an EMBL/GenBank/DDBJ whole genome shotgun (WGS) entry which is preliminary data.</text>
</comment>
<feature type="region of interest" description="Disordered" evidence="1">
    <location>
        <begin position="47"/>
        <end position="70"/>
    </location>
</feature>
<evidence type="ECO:0000313" key="2">
    <source>
        <dbReference type="EMBL" id="KAL2734044.1"/>
    </source>
</evidence>
<accession>A0ABD2BMP5</accession>
<feature type="compositionally biased region" description="Basic residues" evidence="1">
    <location>
        <begin position="53"/>
        <end position="66"/>
    </location>
</feature>
<sequence length="212" mass="24838">MDIYRKGNYDFLSVERFRNYYLIRNYQSIISIKPVERELRSYPANTKSDQVKYHHRQPLTRVKKTPKTPDQRYYLSHKEKFTKRKIHNIEEEEEEEEEEDIDEVPQGLEMRSTNAENEDRRHRVAESVKAERKDRICGGGQERKDSVCSFVKSREGARRYRGEPIPLSPSRKSKSPIPLRLVPAGNKDGSAYVQAANRRRSQAALCGPGQRK</sequence>
<organism evidence="2 3">
    <name type="scientific">Vespula squamosa</name>
    <name type="common">Southern yellow jacket</name>
    <name type="synonym">Wasp</name>
    <dbReference type="NCBI Taxonomy" id="30214"/>
    <lineage>
        <taxon>Eukaryota</taxon>
        <taxon>Metazoa</taxon>
        <taxon>Ecdysozoa</taxon>
        <taxon>Arthropoda</taxon>
        <taxon>Hexapoda</taxon>
        <taxon>Insecta</taxon>
        <taxon>Pterygota</taxon>
        <taxon>Neoptera</taxon>
        <taxon>Endopterygota</taxon>
        <taxon>Hymenoptera</taxon>
        <taxon>Apocrita</taxon>
        <taxon>Aculeata</taxon>
        <taxon>Vespoidea</taxon>
        <taxon>Vespidae</taxon>
        <taxon>Vespinae</taxon>
        <taxon>Vespula</taxon>
    </lineage>
</organism>
<evidence type="ECO:0000313" key="3">
    <source>
        <dbReference type="Proteomes" id="UP001607302"/>
    </source>
</evidence>
<dbReference type="AlphaFoldDB" id="A0ABD2BMP5"/>